<gene>
    <name evidence="2" type="ORF">pmac_cds_778</name>
</gene>
<reference evidence="2" key="1">
    <citation type="journal article" date="2018" name="Nat. Commun.">
        <title>Diversity and evolution of the emerging Pandoraviridae family.</title>
        <authorList>
            <person name="Legendre M."/>
            <person name="Fabre E."/>
            <person name="Poirot O."/>
            <person name="Jeudy S."/>
            <person name="Lartigue A."/>
            <person name="Alempic J.M."/>
            <person name="Beucher L."/>
            <person name="Philippe N."/>
            <person name="Bertaux L."/>
            <person name="Christo-Foroux E."/>
            <person name="Labadie K."/>
            <person name="Coute Y."/>
            <person name="Abergel C."/>
            <person name="Claverie J.M."/>
        </authorList>
    </citation>
    <scope>NUCLEOTIDE SEQUENCE [LARGE SCALE GENOMIC DNA]</scope>
    <source>
        <strain evidence="2">Macleodensis</strain>
    </source>
</reference>
<evidence type="ECO:0000313" key="2">
    <source>
        <dbReference type="EMBL" id="AVK77466.1"/>
    </source>
</evidence>
<dbReference type="Proteomes" id="UP000249758">
    <property type="component" value="Segment"/>
</dbReference>
<name>A0A2U7UG70_9VIRU</name>
<feature type="region of interest" description="Disordered" evidence="1">
    <location>
        <begin position="1"/>
        <end position="21"/>
    </location>
</feature>
<evidence type="ECO:0000256" key="1">
    <source>
        <dbReference type="SAM" id="MobiDB-lite"/>
    </source>
</evidence>
<dbReference type="GeneID" id="36841921"/>
<accession>A0A2U7UG70</accession>
<proteinExistence type="predicted"/>
<evidence type="ECO:0008006" key="3">
    <source>
        <dbReference type="Google" id="ProtNLM"/>
    </source>
</evidence>
<dbReference type="RefSeq" id="YP_009481462.1">
    <property type="nucleotide sequence ID" value="NC_037665.1"/>
</dbReference>
<organism evidence="2">
    <name type="scientific">Pandoravirus macleodensis</name>
    <dbReference type="NCBI Taxonomy" id="2107707"/>
    <lineage>
        <taxon>Viruses</taxon>
        <taxon>Pandoravirus</taxon>
    </lineage>
</organism>
<dbReference type="EMBL" id="MG011691">
    <property type="protein sequence ID" value="AVK77466.1"/>
    <property type="molecule type" value="Genomic_DNA"/>
</dbReference>
<dbReference type="KEGG" id="vg:36841921"/>
<sequence>MSVKQKRQDGQPGTSQDVPASAGWHTLPAEVIDLVLNGGTSRGRRHLAPRWRFSAALVCTQWRRCIATPSPRDAEAILAEASCVVRQRLANAWTSGKLACASALSDGLALCDVSLEETLQWLRRARASDAVAHAVLVASRVQLAATHARLRFPIGEAHCRESWPWLAHTTPITGSDDPRLDCDDYYACQARPYDQQPRPRASWVDILRVACRSGATDAVEALLGEPHRRALTEGEFALCARDASMHDRHEVIRLLCRRTCDAVRVRFNSNRELVLCKMAATHSAMRSLEIIKSFDFTVMHPHDCWRWLDVAAAADAVGVLEWFRKRSGDFVPNDFACAGLMAAAVMAGALSALDWLVAHFGMPTLAVLVKCLARFACQATMPRQQVDGIQWLVGRRSADEIVPLVYDALWPAQRRRLAAALLHHWPSAAPPSLWRGVPAMLALALCEGRWKLVDQLVAAADHALCHGAAGRVCDLWQLGTEKLVDVIKGGITHDRLSGLCSALAVLCTLVHRARAAPGATWPLCVETVAHTPPPLGDVDPDAWGRWCRIHTFDTLSACARARLAHMALQGHCAANDALALIAYLDAHT</sequence>
<protein>
    <recommendedName>
        <fullName evidence="3">F-box incomplete domain containing protein</fullName>
    </recommendedName>
</protein>